<dbReference type="EMBL" id="JPKZ01000640">
    <property type="protein sequence ID" value="KHN86187.1"/>
    <property type="molecule type" value="Genomic_DNA"/>
</dbReference>
<sequence length="127" mass="13326">MESPLMVAPSASVGKTSVVSQQQFSLCASSSSARVRPVSNSVFSMDSSAYHRYLLDRRKSFRLRGSLGPTVASAPSVELEDYRTPKPPVAGVKNGKSFDFGAPGATGLSASDNNAREGSGKGDSPRQ</sequence>
<evidence type="ECO:0000256" key="1">
    <source>
        <dbReference type="SAM" id="MobiDB-lite"/>
    </source>
</evidence>
<evidence type="ECO:0000313" key="3">
    <source>
        <dbReference type="Proteomes" id="UP000031036"/>
    </source>
</evidence>
<dbReference type="AlphaFoldDB" id="A0A0B2VXW4"/>
<reference evidence="2 3" key="1">
    <citation type="submission" date="2014-11" db="EMBL/GenBank/DDBJ databases">
        <title>Genetic blueprint of the zoonotic pathogen Toxocara canis.</title>
        <authorList>
            <person name="Zhu X.-Q."/>
            <person name="Korhonen P.K."/>
            <person name="Cai H."/>
            <person name="Young N.D."/>
            <person name="Nejsum P."/>
            <person name="von Samson-Himmelstjerna G."/>
            <person name="Boag P.R."/>
            <person name="Tan P."/>
            <person name="Li Q."/>
            <person name="Min J."/>
            <person name="Yang Y."/>
            <person name="Wang X."/>
            <person name="Fang X."/>
            <person name="Hall R.S."/>
            <person name="Hofmann A."/>
            <person name="Sternberg P.W."/>
            <person name="Jex A.R."/>
            <person name="Gasser R.B."/>
        </authorList>
    </citation>
    <scope>NUCLEOTIDE SEQUENCE [LARGE SCALE GENOMIC DNA]</scope>
    <source>
        <strain evidence="2">PN_DK_2014</strain>
    </source>
</reference>
<evidence type="ECO:0000313" key="2">
    <source>
        <dbReference type="EMBL" id="KHN86187.1"/>
    </source>
</evidence>
<protein>
    <submittedName>
        <fullName evidence="2">Uncharacterized protein</fullName>
    </submittedName>
</protein>
<feature type="region of interest" description="Disordered" evidence="1">
    <location>
        <begin position="77"/>
        <end position="127"/>
    </location>
</feature>
<dbReference type="Proteomes" id="UP000031036">
    <property type="component" value="Unassembled WGS sequence"/>
</dbReference>
<name>A0A0B2VXW4_TOXCA</name>
<accession>A0A0B2VXW4</accession>
<feature type="compositionally biased region" description="Basic and acidic residues" evidence="1">
    <location>
        <begin position="114"/>
        <end position="127"/>
    </location>
</feature>
<dbReference type="STRING" id="6265.A0A0B2VXW4"/>
<dbReference type="OrthoDB" id="5857500at2759"/>
<proteinExistence type="predicted"/>
<organism evidence="2 3">
    <name type="scientific">Toxocara canis</name>
    <name type="common">Canine roundworm</name>
    <dbReference type="NCBI Taxonomy" id="6265"/>
    <lineage>
        <taxon>Eukaryota</taxon>
        <taxon>Metazoa</taxon>
        <taxon>Ecdysozoa</taxon>
        <taxon>Nematoda</taxon>
        <taxon>Chromadorea</taxon>
        <taxon>Rhabditida</taxon>
        <taxon>Spirurina</taxon>
        <taxon>Ascaridomorpha</taxon>
        <taxon>Ascaridoidea</taxon>
        <taxon>Toxocaridae</taxon>
        <taxon>Toxocara</taxon>
    </lineage>
</organism>
<gene>
    <name evidence="2" type="ORF">Tcan_10083</name>
</gene>
<comment type="caution">
    <text evidence="2">The sequence shown here is derived from an EMBL/GenBank/DDBJ whole genome shotgun (WGS) entry which is preliminary data.</text>
</comment>
<dbReference type="OMA" id="SMDSAHY"/>
<keyword evidence="3" id="KW-1185">Reference proteome</keyword>